<proteinExistence type="predicted"/>
<organism evidence="1 2">
    <name type="scientific">Acaulospora colombiana</name>
    <dbReference type="NCBI Taxonomy" id="27376"/>
    <lineage>
        <taxon>Eukaryota</taxon>
        <taxon>Fungi</taxon>
        <taxon>Fungi incertae sedis</taxon>
        <taxon>Mucoromycota</taxon>
        <taxon>Glomeromycotina</taxon>
        <taxon>Glomeromycetes</taxon>
        <taxon>Diversisporales</taxon>
        <taxon>Acaulosporaceae</taxon>
        <taxon>Acaulospora</taxon>
    </lineage>
</organism>
<dbReference type="EMBL" id="CAJVPT010003429">
    <property type="protein sequence ID" value="CAG8495765.1"/>
    <property type="molecule type" value="Genomic_DNA"/>
</dbReference>
<name>A0ACA9KVC6_9GLOM</name>
<protein>
    <submittedName>
        <fullName evidence="1">2218_t:CDS:1</fullName>
    </submittedName>
</protein>
<evidence type="ECO:0000313" key="2">
    <source>
        <dbReference type="Proteomes" id="UP000789525"/>
    </source>
</evidence>
<reference evidence="1" key="1">
    <citation type="submission" date="2021-06" db="EMBL/GenBank/DDBJ databases">
        <authorList>
            <person name="Kallberg Y."/>
            <person name="Tangrot J."/>
            <person name="Rosling A."/>
        </authorList>
    </citation>
    <scope>NUCLEOTIDE SEQUENCE</scope>
    <source>
        <strain evidence="1">CL356</strain>
    </source>
</reference>
<dbReference type="Proteomes" id="UP000789525">
    <property type="component" value="Unassembled WGS sequence"/>
</dbReference>
<keyword evidence="2" id="KW-1185">Reference proteome</keyword>
<comment type="caution">
    <text evidence="1">The sequence shown here is derived from an EMBL/GenBank/DDBJ whole genome shotgun (WGS) entry which is preliminary data.</text>
</comment>
<accession>A0ACA9KVC6</accession>
<gene>
    <name evidence="1" type="ORF">ACOLOM_LOCUS2577</name>
</gene>
<evidence type="ECO:0000313" key="1">
    <source>
        <dbReference type="EMBL" id="CAG8495765.1"/>
    </source>
</evidence>
<sequence length="238" mass="26943">MLPAYVLRLDFVVNYVIGGFEQGGGHDVDEEYDDMNVPFTTSNSTGGPNDIMQQLLQSILTILQRVVENTGNNNTILNFLNIAGDPRDYAWGSELDNIISQLMEQQAGRQAPPPAPDEVIENLPKTKISKKQTGWYSHTLTMRKSLFDSNSKIIRGTIGLPAGTIVKEMIKTAMVLVLRETTITIIMDHQRQQDFGSLSALLLMHPPEIDRTTINRIDKMNMKKSTIWIWIQNRWISR</sequence>